<gene>
    <name evidence="1" type="ORF">ACFSY7_03210</name>
</gene>
<dbReference type="RefSeq" id="WP_380146801.1">
    <property type="nucleotide sequence ID" value="NZ_JBHUOR010000018.1"/>
</dbReference>
<evidence type="ECO:0000313" key="2">
    <source>
        <dbReference type="Proteomes" id="UP001597568"/>
    </source>
</evidence>
<comment type="caution">
    <text evidence="1">The sequence shown here is derived from an EMBL/GenBank/DDBJ whole genome shotgun (WGS) entry which is preliminary data.</text>
</comment>
<reference evidence="2" key="1">
    <citation type="journal article" date="2019" name="Int. J. Syst. Evol. Microbiol.">
        <title>The Global Catalogue of Microorganisms (GCM) 10K type strain sequencing project: providing services to taxonomists for standard genome sequencing and annotation.</title>
        <authorList>
            <consortium name="The Broad Institute Genomics Platform"/>
            <consortium name="The Broad Institute Genome Sequencing Center for Infectious Disease"/>
            <person name="Wu L."/>
            <person name="Ma J."/>
        </authorList>
    </citation>
    <scope>NUCLEOTIDE SEQUENCE [LARGE SCALE GENOMIC DNA]</scope>
    <source>
        <strain evidence="2">KCTC 33522</strain>
    </source>
</reference>
<dbReference type="Proteomes" id="UP001597568">
    <property type="component" value="Unassembled WGS sequence"/>
</dbReference>
<accession>A0ABW5XXM2</accession>
<organism evidence="1 2">
    <name type="scientific">Kurthia populi</name>
    <dbReference type="NCBI Taxonomy" id="1562132"/>
    <lineage>
        <taxon>Bacteria</taxon>
        <taxon>Bacillati</taxon>
        <taxon>Bacillota</taxon>
        <taxon>Bacilli</taxon>
        <taxon>Bacillales</taxon>
        <taxon>Caryophanaceae</taxon>
        <taxon>Kurthia</taxon>
    </lineage>
</organism>
<sequence>MNVQIQLDEHHINSLVTQLVHDKLQELAVPRVLSLDIKDIKRITGINSNITLQKILSDPRILQHQFRLGEGGPRHWNARGFEEAYEEVMNDFKVMY</sequence>
<protein>
    <submittedName>
        <fullName evidence="1">Uncharacterized protein</fullName>
    </submittedName>
</protein>
<name>A0ABW5XXM2_9BACL</name>
<proteinExistence type="predicted"/>
<evidence type="ECO:0000313" key="1">
    <source>
        <dbReference type="EMBL" id="MFD2867512.1"/>
    </source>
</evidence>
<dbReference type="EMBL" id="JBHUOR010000018">
    <property type="protein sequence ID" value="MFD2867512.1"/>
    <property type="molecule type" value="Genomic_DNA"/>
</dbReference>
<keyword evidence="2" id="KW-1185">Reference proteome</keyword>